<dbReference type="InterPro" id="IPR036291">
    <property type="entry name" value="NAD(P)-bd_dom_sf"/>
</dbReference>
<dbReference type="Proteomes" id="UP000245202">
    <property type="component" value="Unassembled WGS sequence"/>
</dbReference>
<dbReference type="GO" id="GO:0008324">
    <property type="term" value="F:monoatomic cation transmembrane transporter activity"/>
    <property type="evidence" value="ECO:0007669"/>
    <property type="project" value="InterPro"/>
</dbReference>
<dbReference type="PROSITE" id="PS51201">
    <property type="entry name" value="RCK_N"/>
    <property type="match status" value="1"/>
</dbReference>
<keyword evidence="4" id="KW-1185">Reference proteome</keyword>
<evidence type="ECO:0000259" key="1">
    <source>
        <dbReference type="PROSITE" id="PS51201"/>
    </source>
</evidence>
<dbReference type="PANTHER" id="PTHR43833:SF7">
    <property type="entry name" value="KTR SYSTEM POTASSIUM UPTAKE PROTEIN C"/>
    <property type="match status" value="1"/>
</dbReference>
<dbReference type="Gene3D" id="3.40.50.720">
    <property type="entry name" value="NAD(P)-binding Rossmann-like Domain"/>
    <property type="match status" value="1"/>
</dbReference>
<name>A0A2R5F086_9BACL</name>
<dbReference type="GO" id="GO:0006813">
    <property type="term" value="P:potassium ion transport"/>
    <property type="evidence" value="ECO:0007669"/>
    <property type="project" value="InterPro"/>
</dbReference>
<evidence type="ECO:0000259" key="2">
    <source>
        <dbReference type="PROSITE" id="PS51202"/>
    </source>
</evidence>
<feature type="domain" description="RCK C-terminal" evidence="2">
    <location>
        <begin position="136"/>
        <end position="220"/>
    </location>
</feature>
<dbReference type="PANTHER" id="PTHR43833">
    <property type="entry name" value="POTASSIUM CHANNEL PROTEIN 2-RELATED-RELATED"/>
    <property type="match status" value="1"/>
</dbReference>
<dbReference type="SUPFAM" id="SSF116726">
    <property type="entry name" value="TrkA C-terminal domain-like"/>
    <property type="match status" value="1"/>
</dbReference>
<dbReference type="InterPro" id="IPR036721">
    <property type="entry name" value="RCK_C_sf"/>
</dbReference>
<dbReference type="Pfam" id="PF02080">
    <property type="entry name" value="TrkA_C"/>
    <property type="match status" value="1"/>
</dbReference>
<evidence type="ECO:0000313" key="3">
    <source>
        <dbReference type="EMBL" id="GBG12340.1"/>
    </source>
</evidence>
<dbReference type="RefSeq" id="WP_087567284.1">
    <property type="nucleotide sequence ID" value="NZ_BDQX01000458.1"/>
</dbReference>
<dbReference type="SUPFAM" id="SSF51735">
    <property type="entry name" value="NAD(P)-binding Rossmann-fold domains"/>
    <property type="match status" value="1"/>
</dbReference>
<dbReference type="Pfam" id="PF02254">
    <property type="entry name" value="TrkA_N"/>
    <property type="match status" value="1"/>
</dbReference>
<sequence>MKKQFVVIGLGRFGGSVTRTLVSLGHEVMGIDRDERRVQEFAPVLAHVYQADSTDEAVMRQLGVHNMDHAIVAIGEDLQASILSTLILKDMGVPYVTAKANNDYHQRVLEGLGADQIVHPERDTGIRVAHQVTSKNTVEYLELSPEHSLVEIIAPDNFCGRTIKTLNVRAKYGCNIMAIRRKDNEMVVAPHADDYIYEGDLLVVIGKNIDITRFEKAIGG</sequence>
<feature type="domain" description="RCK N-terminal" evidence="1">
    <location>
        <begin position="2"/>
        <end position="118"/>
    </location>
</feature>
<evidence type="ECO:0000313" key="4">
    <source>
        <dbReference type="Proteomes" id="UP000245202"/>
    </source>
</evidence>
<dbReference type="InterPro" id="IPR050721">
    <property type="entry name" value="Trk_Ktr_HKT_K-transport"/>
</dbReference>
<dbReference type="InterPro" id="IPR006037">
    <property type="entry name" value="RCK_C"/>
</dbReference>
<protein>
    <submittedName>
        <fullName evidence="3">Potassium transporter Trk</fullName>
    </submittedName>
</protein>
<dbReference type="Gene3D" id="3.30.70.1450">
    <property type="entry name" value="Regulator of K+ conductance, C-terminal domain"/>
    <property type="match status" value="1"/>
</dbReference>
<accession>A0A2R5F086</accession>
<dbReference type="AlphaFoldDB" id="A0A2R5F086"/>
<proteinExistence type="predicted"/>
<dbReference type="InterPro" id="IPR003148">
    <property type="entry name" value="RCK_N"/>
</dbReference>
<organism evidence="3 4">
    <name type="scientific">Paenibacillus agaridevorans</name>
    <dbReference type="NCBI Taxonomy" id="171404"/>
    <lineage>
        <taxon>Bacteria</taxon>
        <taxon>Bacillati</taxon>
        <taxon>Bacillota</taxon>
        <taxon>Bacilli</taxon>
        <taxon>Bacillales</taxon>
        <taxon>Paenibacillaceae</taxon>
        <taxon>Paenibacillus</taxon>
    </lineage>
</organism>
<dbReference type="PROSITE" id="PS51202">
    <property type="entry name" value="RCK_C"/>
    <property type="match status" value="1"/>
</dbReference>
<comment type="caution">
    <text evidence="3">The sequence shown here is derived from an EMBL/GenBank/DDBJ whole genome shotgun (WGS) entry which is preliminary data.</text>
</comment>
<reference evidence="3 4" key="1">
    <citation type="submission" date="2017-08" db="EMBL/GenBank/DDBJ databases">
        <title>Substantial Increase in Enzyme Production by Combined Drug-Resistance Mutations in Paenibacillus agaridevorans.</title>
        <authorList>
            <person name="Tanaka Y."/>
            <person name="Funane K."/>
            <person name="Hosaka T."/>
            <person name="Shiwa Y."/>
            <person name="Fujita N."/>
            <person name="Miyazaki T."/>
            <person name="Yoshikawa H."/>
            <person name="Murakami K."/>
            <person name="Kasahara K."/>
            <person name="Inaoka T."/>
            <person name="Hiraga Y."/>
            <person name="Ochi K."/>
        </authorList>
    </citation>
    <scope>NUCLEOTIDE SEQUENCE [LARGE SCALE GENOMIC DNA]</scope>
    <source>
        <strain evidence="3 4">T-3040</strain>
    </source>
</reference>
<dbReference type="EMBL" id="BDQX01000458">
    <property type="protein sequence ID" value="GBG12340.1"/>
    <property type="molecule type" value="Genomic_DNA"/>
</dbReference>
<gene>
    <name evidence="3" type="ORF">PAT3040_07214</name>
</gene>